<gene>
    <name evidence="1" type="ORF">RGR602_PC01233</name>
</gene>
<keyword evidence="1" id="KW-0614">Plasmid</keyword>
<keyword evidence="2" id="KW-1185">Reference proteome</keyword>
<geneLocation type="plasmid" evidence="1 2">
    <name>pRgalR602c</name>
</geneLocation>
<sequence length="51" mass="6048">MHMAINAPHRLPPLNVFRRDKEAQKTGRFASAFRFEMRLKFLVHQILSKVI</sequence>
<dbReference type="AlphaFoldDB" id="A0A0B4XDV6"/>
<evidence type="ECO:0000313" key="2">
    <source>
        <dbReference type="Proteomes" id="UP000031368"/>
    </source>
</evidence>
<dbReference type="KEGG" id="rga:RGR602_PC01233"/>
<dbReference type="EMBL" id="CP006880">
    <property type="protein sequence ID" value="AJD45261.1"/>
    <property type="molecule type" value="Genomic_DNA"/>
</dbReference>
<dbReference type="HOGENOM" id="CLU_3103038_0_0_5"/>
<name>A0A0B4XDV6_9HYPH</name>
<reference evidence="1 2" key="1">
    <citation type="submission" date="2013-11" db="EMBL/GenBank/DDBJ databases">
        <title>Complete genome sequence of Rhizobium gallicum bv. gallicum R602.</title>
        <authorList>
            <person name="Bustos P."/>
            <person name="Santamaria R.I."/>
            <person name="Lozano L."/>
            <person name="Acosta J.L."/>
            <person name="Ormeno-Orrillo E."/>
            <person name="Rogel M.A."/>
            <person name="Romero D."/>
            <person name="Cevallos M.A."/>
            <person name="Martinez-Romero E."/>
            <person name="Gonzalez V."/>
        </authorList>
    </citation>
    <scope>NUCLEOTIDE SEQUENCE [LARGE SCALE GENOMIC DNA]</scope>
    <source>
        <strain evidence="1 2">R602</strain>
        <plasmid evidence="1 2">pRgalR602c</plasmid>
    </source>
</reference>
<evidence type="ECO:0000313" key="1">
    <source>
        <dbReference type="EMBL" id="AJD45261.1"/>
    </source>
</evidence>
<proteinExistence type="predicted"/>
<organism evidence="1 2">
    <name type="scientific">Rhizobium gallicum bv. gallicum R602sp</name>
    <dbReference type="NCBI Taxonomy" id="1041138"/>
    <lineage>
        <taxon>Bacteria</taxon>
        <taxon>Pseudomonadati</taxon>
        <taxon>Pseudomonadota</taxon>
        <taxon>Alphaproteobacteria</taxon>
        <taxon>Hyphomicrobiales</taxon>
        <taxon>Rhizobiaceae</taxon>
        <taxon>Rhizobium/Agrobacterium group</taxon>
        <taxon>Rhizobium</taxon>
    </lineage>
</organism>
<accession>A0A0B4XDV6</accession>
<dbReference type="Proteomes" id="UP000031368">
    <property type="component" value="Plasmid pRgalR602c"/>
</dbReference>
<protein>
    <submittedName>
        <fullName evidence="1">Uncharacterized protein</fullName>
    </submittedName>
</protein>